<feature type="transmembrane region" description="Helical" evidence="8">
    <location>
        <begin position="84"/>
        <end position="103"/>
    </location>
</feature>
<sequence>MAWVYLVIAGLFEVIWAIGLKYTNGFTKLLPSLITLAGMAISFGFLSWALKTLPIGTGYAVWTGIGALGTVLVGMLFLGEPRDIVRVIFILQIVGGMIGLKITSGH</sequence>
<dbReference type="InterPro" id="IPR037185">
    <property type="entry name" value="EmrE-like"/>
</dbReference>
<protein>
    <submittedName>
        <fullName evidence="9">Small multidrug resistance protein</fullName>
    </submittedName>
</protein>
<evidence type="ECO:0000256" key="3">
    <source>
        <dbReference type="ARBA" id="ARBA00022475"/>
    </source>
</evidence>
<proteinExistence type="inferred from homology"/>
<keyword evidence="5 8" id="KW-1133">Transmembrane helix</keyword>
<gene>
    <name evidence="9" type="ordered locus">Dred_3013</name>
</gene>
<dbReference type="Gene3D" id="1.10.3730.20">
    <property type="match status" value="1"/>
</dbReference>
<evidence type="ECO:0000256" key="1">
    <source>
        <dbReference type="ARBA" id="ARBA00004651"/>
    </source>
</evidence>
<keyword evidence="4 7" id="KW-0812">Transmembrane</keyword>
<dbReference type="InterPro" id="IPR045324">
    <property type="entry name" value="Small_multidrug_res"/>
</dbReference>
<evidence type="ECO:0000256" key="4">
    <source>
        <dbReference type="ARBA" id="ARBA00022692"/>
    </source>
</evidence>
<dbReference type="GO" id="GO:0022857">
    <property type="term" value="F:transmembrane transporter activity"/>
    <property type="evidence" value="ECO:0007669"/>
    <property type="project" value="InterPro"/>
</dbReference>
<dbReference type="SUPFAM" id="SSF103481">
    <property type="entry name" value="Multidrug resistance efflux transporter EmrE"/>
    <property type="match status" value="1"/>
</dbReference>
<dbReference type="Proteomes" id="UP000001556">
    <property type="component" value="Chromosome"/>
</dbReference>
<comment type="subcellular location">
    <subcellularLocation>
        <location evidence="1 7">Cell membrane</location>
        <topology evidence="1 7">Multi-pass membrane protein</topology>
    </subcellularLocation>
</comment>
<evidence type="ECO:0000256" key="8">
    <source>
        <dbReference type="SAM" id="Phobius"/>
    </source>
</evidence>
<reference evidence="9 10" key="1">
    <citation type="submission" date="2007-03" db="EMBL/GenBank/DDBJ databases">
        <title>Complete sequence of Desulfotomaculum reducens MI-1.</title>
        <authorList>
            <consortium name="US DOE Joint Genome Institute"/>
            <person name="Copeland A."/>
            <person name="Lucas S."/>
            <person name="Lapidus A."/>
            <person name="Barry K."/>
            <person name="Detter J.C."/>
            <person name="Glavina del Rio T."/>
            <person name="Hammon N."/>
            <person name="Israni S."/>
            <person name="Dalin E."/>
            <person name="Tice H."/>
            <person name="Pitluck S."/>
            <person name="Sims D."/>
            <person name="Brettin T."/>
            <person name="Bruce D."/>
            <person name="Han C."/>
            <person name="Tapia R."/>
            <person name="Schmutz J."/>
            <person name="Larimer F."/>
            <person name="Land M."/>
            <person name="Hauser L."/>
            <person name="Kyrpides N."/>
            <person name="Kim E."/>
            <person name="Tebo B.M."/>
            <person name="Richardson P."/>
        </authorList>
    </citation>
    <scope>NUCLEOTIDE SEQUENCE [LARGE SCALE GENOMIC DNA]</scope>
    <source>
        <strain evidence="9 10">MI-1</strain>
    </source>
</reference>
<keyword evidence="3" id="KW-1003">Cell membrane</keyword>
<feature type="transmembrane region" description="Helical" evidence="8">
    <location>
        <begin position="33"/>
        <end position="50"/>
    </location>
</feature>
<dbReference type="eggNOG" id="COG2076">
    <property type="taxonomic scope" value="Bacteria"/>
</dbReference>
<evidence type="ECO:0000313" key="10">
    <source>
        <dbReference type="Proteomes" id="UP000001556"/>
    </source>
</evidence>
<evidence type="ECO:0000256" key="7">
    <source>
        <dbReference type="RuleBase" id="RU003942"/>
    </source>
</evidence>
<dbReference type="AlphaFoldDB" id="A4J8W3"/>
<dbReference type="OrthoDB" id="21828at2"/>
<accession>A4J8W3</accession>
<name>A4J8W3_DESRM</name>
<dbReference type="HOGENOM" id="CLU_133067_1_2_9"/>
<dbReference type="GO" id="GO:0005886">
    <property type="term" value="C:plasma membrane"/>
    <property type="evidence" value="ECO:0007669"/>
    <property type="project" value="UniProtKB-SubCell"/>
</dbReference>
<dbReference type="NCBIfam" id="NF008512">
    <property type="entry name" value="PRK11431.1"/>
    <property type="match status" value="1"/>
</dbReference>
<dbReference type="PANTHER" id="PTHR30561">
    <property type="entry name" value="SMR FAMILY PROTON-DEPENDENT DRUG EFFLUX TRANSPORTER SUGE"/>
    <property type="match status" value="1"/>
</dbReference>
<dbReference type="EMBL" id="CP000612">
    <property type="protein sequence ID" value="ABO51516.1"/>
    <property type="molecule type" value="Genomic_DNA"/>
</dbReference>
<keyword evidence="10" id="KW-1185">Reference proteome</keyword>
<evidence type="ECO:0000256" key="2">
    <source>
        <dbReference type="ARBA" id="ARBA00022448"/>
    </source>
</evidence>
<dbReference type="PANTHER" id="PTHR30561:SF0">
    <property type="entry name" value="GUANIDINIUM EXPORTER"/>
    <property type="match status" value="1"/>
</dbReference>
<dbReference type="Pfam" id="PF00893">
    <property type="entry name" value="Multi_Drug_Res"/>
    <property type="match status" value="1"/>
</dbReference>
<comment type="similarity">
    <text evidence="7">Belongs to the drug/metabolite transporter (DMT) superfamily. Small multidrug resistance (SMR) (TC 2.A.7.1) family.</text>
</comment>
<dbReference type="KEGG" id="drm:Dred_3013"/>
<organism evidence="9 10">
    <name type="scientific">Desulforamulus reducens (strain ATCC BAA-1160 / DSM 100696 / MI-1)</name>
    <name type="common">Desulfotomaculum reducens</name>
    <dbReference type="NCBI Taxonomy" id="349161"/>
    <lineage>
        <taxon>Bacteria</taxon>
        <taxon>Bacillati</taxon>
        <taxon>Bacillota</taxon>
        <taxon>Clostridia</taxon>
        <taxon>Eubacteriales</taxon>
        <taxon>Peptococcaceae</taxon>
        <taxon>Desulforamulus</taxon>
    </lineage>
</organism>
<dbReference type="STRING" id="349161.Dred_3013"/>
<dbReference type="FunFam" id="1.10.3730.20:FF:000001">
    <property type="entry name" value="Quaternary ammonium compound resistance transporter SugE"/>
    <property type="match status" value="1"/>
</dbReference>
<dbReference type="InterPro" id="IPR000390">
    <property type="entry name" value="Small_drug/metabolite_transptr"/>
</dbReference>
<keyword evidence="6 8" id="KW-0472">Membrane</keyword>
<evidence type="ECO:0000256" key="5">
    <source>
        <dbReference type="ARBA" id="ARBA00022989"/>
    </source>
</evidence>
<keyword evidence="2" id="KW-0813">Transport</keyword>
<evidence type="ECO:0000256" key="6">
    <source>
        <dbReference type="ARBA" id="ARBA00023136"/>
    </source>
</evidence>
<feature type="transmembrane region" description="Helical" evidence="8">
    <location>
        <begin position="59"/>
        <end position="78"/>
    </location>
</feature>
<dbReference type="RefSeq" id="WP_011879307.1">
    <property type="nucleotide sequence ID" value="NC_009253.1"/>
</dbReference>
<evidence type="ECO:0000313" key="9">
    <source>
        <dbReference type="EMBL" id="ABO51516.1"/>
    </source>
</evidence>